<dbReference type="Proteomes" id="UP000244073">
    <property type="component" value="Unassembled WGS sequence"/>
</dbReference>
<accession>A0A2T5LS30</accession>
<gene>
    <name evidence="1" type="ORF">P175DRAFT_0533504</name>
</gene>
<evidence type="ECO:0000313" key="1">
    <source>
        <dbReference type="EMBL" id="PTU19084.1"/>
    </source>
</evidence>
<organism evidence="1 2">
    <name type="scientific">Aspergillus ochraceoroseus IBT 24754</name>
    <dbReference type="NCBI Taxonomy" id="1392256"/>
    <lineage>
        <taxon>Eukaryota</taxon>
        <taxon>Fungi</taxon>
        <taxon>Dikarya</taxon>
        <taxon>Ascomycota</taxon>
        <taxon>Pezizomycotina</taxon>
        <taxon>Eurotiomycetes</taxon>
        <taxon>Eurotiomycetidae</taxon>
        <taxon>Eurotiales</taxon>
        <taxon>Aspergillaceae</taxon>
        <taxon>Aspergillus</taxon>
        <taxon>Aspergillus subgen. Nidulantes</taxon>
    </lineage>
</organism>
<comment type="caution">
    <text evidence="1">The sequence shown here is derived from an EMBL/GenBank/DDBJ whole genome shotgun (WGS) entry which is preliminary data.</text>
</comment>
<protein>
    <submittedName>
        <fullName evidence="1">Uncharacterized protein</fullName>
    </submittedName>
</protein>
<evidence type="ECO:0000313" key="2">
    <source>
        <dbReference type="Proteomes" id="UP000244073"/>
    </source>
</evidence>
<dbReference type="VEuPathDB" id="FungiDB:P175DRAFT_0533504"/>
<dbReference type="EMBL" id="MSFN02000006">
    <property type="protein sequence ID" value="PTU19084.1"/>
    <property type="molecule type" value="Genomic_DNA"/>
</dbReference>
<dbReference type="RefSeq" id="XP_040750476.1">
    <property type="nucleotide sequence ID" value="XM_040900062.1"/>
</dbReference>
<dbReference type="GeneID" id="63816944"/>
<reference evidence="1 2" key="1">
    <citation type="journal article" date="2018" name="Proc. Natl. Acad. Sci. U.S.A.">
        <title>Linking secondary metabolites to gene clusters through genome sequencing of six diverse Aspergillus species.</title>
        <authorList>
            <person name="Kaerboelling I."/>
            <person name="Vesth T.C."/>
            <person name="Frisvad J.C."/>
            <person name="Nybo J.L."/>
            <person name="Theobald S."/>
            <person name="Kuo A."/>
            <person name="Bowyer P."/>
            <person name="Matsuda Y."/>
            <person name="Mondo S."/>
            <person name="Lyhne E.K."/>
            <person name="Kogle M.E."/>
            <person name="Clum A."/>
            <person name="Lipzen A."/>
            <person name="Salamov A."/>
            <person name="Ngan C.Y."/>
            <person name="Daum C."/>
            <person name="Chiniquy J."/>
            <person name="Barry K."/>
            <person name="LaButti K."/>
            <person name="Haridas S."/>
            <person name="Simmons B.A."/>
            <person name="Magnuson J.K."/>
            <person name="Mortensen U.H."/>
            <person name="Larsen T.O."/>
            <person name="Grigoriev I.V."/>
            <person name="Baker S.E."/>
            <person name="Andersen M.R."/>
        </authorList>
    </citation>
    <scope>NUCLEOTIDE SEQUENCE [LARGE SCALE GENOMIC DNA]</scope>
    <source>
        <strain evidence="1 2">IBT 24754</strain>
    </source>
</reference>
<dbReference type="AlphaFoldDB" id="A0A2T5LS30"/>
<name>A0A2T5LS30_9EURO</name>
<sequence length="171" mass="19848">MSNWSSDVALAAELEIMLELRNAEVSPDSISENLPPVEDLLFYYPEIFGLDWVELQQTQTGHGRLNCVFQQRSRSLYIRAWKELRFCHVYGDVVLIFRLFPINRESNPHITFSPCTEIVHDNGKDPSYLTQNTIATVLISADRYQHAQYEVDMDVTRQIKLLALASSRRWL</sequence>
<proteinExistence type="predicted"/>